<evidence type="ECO:0000313" key="2">
    <source>
        <dbReference type="EMBL" id="AEL24731.1"/>
    </source>
</evidence>
<evidence type="ECO:0000256" key="1">
    <source>
        <dbReference type="SAM" id="Phobius"/>
    </source>
</evidence>
<keyword evidence="3" id="KW-1185">Reference proteome</keyword>
<dbReference type="STRING" id="880070.Cycma_0959"/>
<reference evidence="3" key="1">
    <citation type="submission" date="2011-07" db="EMBL/GenBank/DDBJ databases">
        <title>The complete genome of Cyclobacterium marinum DSM 745.</title>
        <authorList>
            <person name="Lucas S."/>
            <person name="Han J."/>
            <person name="Lapidus A."/>
            <person name="Bruce D."/>
            <person name="Goodwin L."/>
            <person name="Pitluck S."/>
            <person name="Peters L."/>
            <person name="Kyrpides N."/>
            <person name="Mavromatis K."/>
            <person name="Ivanova N."/>
            <person name="Ovchinnikova G."/>
            <person name="Chertkov O."/>
            <person name="Detter J.C."/>
            <person name="Tapia R."/>
            <person name="Han C."/>
            <person name="Land M."/>
            <person name="Hauser L."/>
            <person name="Markowitz V."/>
            <person name="Cheng J.-F."/>
            <person name="Hugenholtz P."/>
            <person name="Woyke T."/>
            <person name="Wu D."/>
            <person name="Tindall B."/>
            <person name="Schuetze A."/>
            <person name="Brambilla E."/>
            <person name="Klenk H.-P."/>
            <person name="Eisen J.A."/>
        </authorList>
    </citation>
    <scope>NUCLEOTIDE SEQUENCE [LARGE SCALE GENOMIC DNA]</scope>
    <source>
        <strain evidence="3">ATCC 25205 / DSM 745 / LMG 13164 / NCIMB 1802</strain>
    </source>
</reference>
<keyword evidence="1" id="KW-0472">Membrane</keyword>
<feature type="transmembrane region" description="Helical" evidence="1">
    <location>
        <begin position="14"/>
        <end position="41"/>
    </location>
</feature>
<keyword evidence="1" id="KW-0812">Transmembrane</keyword>
<evidence type="ECO:0000313" key="3">
    <source>
        <dbReference type="Proteomes" id="UP000001635"/>
    </source>
</evidence>
<dbReference type="AlphaFoldDB" id="G0IUG8"/>
<dbReference type="eggNOG" id="ENOG502ZC5R">
    <property type="taxonomic scope" value="Bacteria"/>
</dbReference>
<name>G0IUG8_CYCMS</name>
<proteinExistence type="predicted"/>
<dbReference type="OrthoDB" id="822431at2"/>
<dbReference type="RefSeq" id="WP_014019028.1">
    <property type="nucleotide sequence ID" value="NC_015914.1"/>
</dbReference>
<dbReference type="EMBL" id="CP002955">
    <property type="protein sequence ID" value="AEL24731.1"/>
    <property type="molecule type" value="Genomic_DNA"/>
</dbReference>
<organism evidence="2 3">
    <name type="scientific">Cyclobacterium marinum (strain ATCC 25205 / DSM 745 / LMG 13164 / NCIMB 1802)</name>
    <name type="common">Flectobacillus marinus</name>
    <dbReference type="NCBI Taxonomy" id="880070"/>
    <lineage>
        <taxon>Bacteria</taxon>
        <taxon>Pseudomonadati</taxon>
        <taxon>Bacteroidota</taxon>
        <taxon>Cytophagia</taxon>
        <taxon>Cytophagales</taxon>
        <taxon>Cyclobacteriaceae</taxon>
        <taxon>Cyclobacterium</taxon>
    </lineage>
</organism>
<gene>
    <name evidence="2" type="ordered locus">Cycma_0959</name>
</gene>
<protein>
    <submittedName>
        <fullName evidence="2">Uncharacterized protein</fullName>
    </submittedName>
</protein>
<keyword evidence="1" id="KW-1133">Transmembrane helix</keyword>
<dbReference type="HOGENOM" id="CLU_1665720_0_0_10"/>
<dbReference type="KEGG" id="cmr:Cycma_0959"/>
<sequence>MNSIELFFHRFFKFIWNAIFVLTYPVLATFGLLFIGITYFFSWLSSLLAKFGGSPTKIQNKSEWVYMTEESNLIEGKLFKQIIFGPECYHLRRNDGIPSVIEDFVFGKRIIILKEGWLLERWNTTELANIPDFDICLYKPEDDQLISLANIKCFDWHIASKDEKSILLKWFDGTQGGEVKVVLADG</sequence>
<dbReference type="Proteomes" id="UP000001635">
    <property type="component" value="Chromosome"/>
</dbReference>
<accession>G0IUG8</accession>